<dbReference type="RefSeq" id="WP_275473997.1">
    <property type="nucleotide sequence ID" value="NZ_CP162940.1"/>
</dbReference>
<reference evidence="1 2" key="1">
    <citation type="journal article" date="2024" name="Int. J. Mol. Sci.">
        <title>Exploration of Alicyclobacillus spp. Genome in Search of Antibiotic Resistance.</title>
        <authorList>
            <person name="Bucka-Kolendo J."/>
            <person name="Kiousi D.E."/>
            <person name="Dekowska A."/>
            <person name="Mikolajczuk-Szczyrba A."/>
            <person name="Karadedos D.M."/>
            <person name="Michael P."/>
            <person name="Galanis A."/>
            <person name="Sokolowska B."/>
        </authorList>
    </citation>
    <scope>NUCLEOTIDE SEQUENCE [LARGE SCALE GENOMIC DNA]</scope>
    <source>
        <strain evidence="1 2">KKP 3000</strain>
    </source>
</reference>
<keyword evidence="2" id="KW-1185">Reference proteome</keyword>
<gene>
    <name evidence="1" type="ORF">KKP3000_003540</name>
</gene>
<dbReference type="InterPro" id="IPR036291">
    <property type="entry name" value="NAD(P)-bd_dom_sf"/>
</dbReference>
<evidence type="ECO:0000313" key="2">
    <source>
        <dbReference type="Proteomes" id="UP001579974"/>
    </source>
</evidence>
<evidence type="ECO:0008006" key="3">
    <source>
        <dbReference type="Google" id="ProtNLM"/>
    </source>
</evidence>
<proteinExistence type="predicted"/>
<comment type="caution">
    <text evidence="1">The sequence shown here is derived from an EMBL/GenBank/DDBJ whole genome shotgun (WGS) entry which is preliminary data.</text>
</comment>
<protein>
    <recommendedName>
        <fullName evidence="3">SDR family NAD(P)-dependent oxidoreductase</fullName>
    </recommendedName>
</protein>
<sequence>MNFEGKVALVTEGGTGIGRATSLALAKRGAVVAVNYSQSCR</sequence>
<dbReference type="Proteomes" id="UP001579974">
    <property type="component" value="Unassembled WGS sequence"/>
</dbReference>
<organism evidence="1 2">
    <name type="scientific">Alicyclobacillus fastidiosus</name>
    <dbReference type="NCBI Taxonomy" id="392011"/>
    <lineage>
        <taxon>Bacteria</taxon>
        <taxon>Bacillati</taxon>
        <taxon>Bacillota</taxon>
        <taxon>Bacilli</taxon>
        <taxon>Bacillales</taxon>
        <taxon>Alicyclobacillaceae</taxon>
        <taxon>Alicyclobacillus</taxon>
    </lineage>
</organism>
<dbReference type="EMBL" id="JBDXSU010000055">
    <property type="protein sequence ID" value="MFB5193247.1"/>
    <property type="molecule type" value="Genomic_DNA"/>
</dbReference>
<evidence type="ECO:0000313" key="1">
    <source>
        <dbReference type="EMBL" id="MFB5193247.1"/>
    </source>
</evidence>
<name>A0ABV5APD8_9BACL</name>
<dbReference type="Gene3D" id="3.40.50.720">
    <property type="entry name" value="NAD(P)-binding Rossmann-like Domain"/>
    <property type="match status" value="1"/>
</dbReference>
<dbReference type="SUPFAM" id="SSF51735">
    <property type="entry name" value="NAD(P)-binding Rossmann-fold domains"/>
    <property type="match status" value="1"/>
</dbReference>
<accession>A0ABV5APD8</accession>